<gene>
    <name evidence="1" type="ORF">HNR73_006909</name>
</gene>
<dbReference type="InterPro" id="IPR009003">
    <property type="entry name" value="Peptidase_S1_PA"/>
</dbReference>
<proteinExistence type="predicted"/>
<evidence type="ECO:0000313" key="1">
    <source>
        <dbReference type="EMBL" id="MBB6039020.1"/>
    </source>
</evidence>
<sequence length="1202" mass="127500">MPAEDSLRRSGAHRVAEIRAGGRVSSGFAVAADLVLTTRHGLGDADTCRIRPLGGDPADAAVVWRGSSTVDAALLRVPSAPWRDDPGIAWTRWGTPEGDGVPVVARGFPKAKAGEGARDLETMRGTVDHATGLVAGRHSVDIATPELLSGEDGYWRGMSGAVALAEPALQVIGVVAFDPAAYRGRRLELIPAAELLGDAEFAALVGCHAETVEHVARREVSTVDTLLTPPSIPLPAEHSDWQLLLPRYAVVPFQGRDEVRPGLLGWCRGPRAFDLAVITGEGGAGKTRLAAQICAEITAEGWDSGFIADDALLPPPEVLRPTLLVVDYAEPHAEAVGAFIRAMNARGHGPPVRLLLVARTDVRDGRWWRDLNARSEGLAEHLRPPLAPLNSIPLSIEERGAHAAAALTAFGAAPGTELPALDTPEYSHPMRLHMAALLTAREEEPGTREGVLGQFLAREERLWLDAWTPAPDDEDRILTGQAVALVALASPLRTEAGDVLAALPDVDGPVRRRLTRWLATVFPGGERRLVFGPDILTEELLDRTEDLPVLLDGLIDATADRAGLARILETARLAAGSARVRAALTHALAAHLPRLAASALSDDKAVLAPALDTALRLLTRDPRLRPALNAACAEVAEGIGDQFRHWPLRATIAAGAADRYKTVGDARRFAETAADLAVYWLQDRRIDLAAKIVADALRTRVPVPLLHTAAAVLAFIQARPEEAAEHTEEAVSLNAGNDGHLAAAHIDQAVVRSWRRDLRGAATSLQAAAAIVGEDDIVTAVATATGHFPPWEPGGADAVPAGFLLHNRFGVPSGLPTELRRAAVDLTRRAVAALDTVPRERTAARAFDELVLAVSAEIGPPEDVGLYETVVAFVRDVAGDVPASSAGSRLVAARARIADHEGMLRDIAWVLPALDAAGASAVLRAYVKLDEAGALTALDRHAEARDALDEAEELAAGTDDPEIPRTILRERGAAASGLGEHEESLRLAEADAALAREQVSEDVDSRHDLLFSLMALLGARHELGRDTDDVVAEAGPLWRELRDDLDPAFALTTAVNMLGMGLIVDRAEVERLFERLRAARGTTSEVPPPMFAAIFVQAATVLLLLRHQAGLAFDTALADECRASITTGLDGDPEELARLDAVIALVRGRAGDADGAREALTQAGESIARIGDPDTAAELTGRVDRIRAELAAPGDPTPNPPD</sequence>
<reference evidence="1 2" key="1">
    <citation type="submission" date="2020-08" db="EMBL/GenBank/DDBJ databases">
        <title>Genomic Encyclopedia of Type Strains, Phase IV (KMG-IV): sequencing the most valuable type-strain genomes for metagenomic binning, comparative biology and taxonomic classification.</title>
        <authorList>
            <person name="Goeker M."/>
        </authorList>
    </citation>
    <scope>NUCLEOTIDE SEQUENCE [LARGE SCALE GENOMIC DNA]</scope>
    <source>
        <strain evidence="1 2">YIM 65646</strain>
    </source>
</reference>
<evidence type="ECO:0000313" key="2">
    <source>
        <dbReference type="Proteomes" id="UP000548476"/>
    </source>
</evidence>
<name>A0A841G4I3_9ACTN</name>
<dbReference type="SUPFAM" id="SSF48452">
    <property type="entry name" value="TPR-like"/>
    <property type="match status" value="1"/>
</dbReference>
<dbReference type="Proteomes" id="UP000548476">
    <property type="component" value="Unassembled WGS sequence"/>
</dbReference>
<dbReference type="RefSeq" id="WP_184792010.1">
    <property type="nucleotide sequence ID" value="NZ_BONT01000074.1"/>
</dbReference>
<protein>
    <submittedName>
        <fullName evidence="1">Tetratricopeptide (TPR) repeat protein</fullName>
    </submittedName>
</protein>
<keyword evidence="2" id="KW-1185">Reference proteome</keyword>
<dbReference type="SUPFAM" id="SSF50494">
    <property type="entry name" value="Trypsin-like serine proteases"/>
    <property type="match status" value="1"/>
</dbReference>
<accession>A0A841G4I3</accession>
<dbReference type="EMBL" id="JACHGT010000019">
    <property type="protein sequence ID" value="MBB6039020.1"/>
    <property type="molecule type" value="Genomic_DNA"/>
</dbReference>
<organism evidence="1 2">
    <name type="scientific">Phytomonospora endophytica</name>
    <dbReference type="NCBI Taxonomy" id="714109"/>
    <lineage>
        <taxon>Bacteria</taxon>
        <taxon>Bacillati</taxon>
        <taxon>Actinomycetota</taxon>
        <taxon>Actinomycetes</taxon>
        <taxon>Micromonosporales</taxon>
        <taxon>Micromonosporaceae</taxon>
        <taxon>Phytomonospora</taxon>
    </lineage>
</organism>
<dbReference type="AlphaFoldDB" id="A0A841G4I3"/>
<dbReference type="InterPro" id="IPR011990">
    <property type="entry name" value="TPR-like_helical_dom_sf"/>
</dbReference>
<comment type="caution">
    <text evidence="1">The sequence shown here is derived from an EMBL/GenBank/DDBJ whole genome shotgun (WGS) entry which is preliminary data.</text>
</comment>